<keyword evidence="2" id="KW-1185">Reference proteome</keyword>
<dbReference type="Proteomes" id="UP000271339">
    <property type="component" value="Unassembled WGS sequence"/>
</dbReference>
<evidence type="ECO:0000313" key="2">
    <source>
        <dbReference type="Proteomes" id="UP000271339"/>
    </source>
</evidence>
<dbReference type="Pfam" id="PF14059">
    <property type="entry name" value="DUF4251"/>
    <property type="match status" value="1"/>
</dbReference>
<name>A0A3L9YWX3_9FLAO</name>
<dbReference type="EMBL" id="REFC01000012">
    <property type="protein sequence ID" value="RMA64300.1"/>
    <property type="molecule type" value="Genomic_DNA"/>
</dbReference>
<dbReference type="AlphaFoldDB" id="A0A3L9YWX3"/>
<reference evidence="1 2" key="1">
    <citation type="submission" date="2018-10" db="EMBL/GenBank/DDBJ databases">
        <title>Genomic Encyclopedia of Archaeal and Bacterial Type Strains, Phase II (KMG-II): from individual species to whole genera.</title>
        <authorList>
            <person name="Goeker M."/>
        </authorList>
    </citation>
    <scope>NUCLEOTIDE SEQUENCE [LARGE SCALE GENOMIC DNA]</scope>
    <source>
        <strain evidence="1 2">DSM 23424</strain>
    </source>
</reference>
<sequence length="182" mass="19974">MKAILKLSVVLLILVGCKGSDGVVNSVEAQQTQAMLDAGNFEIDLKTANPLASNELNQLQNSGLLGVGNSAGRINLIGITSYLQFKGDNLKVYLPYYGTRRMGVTMGRDNGAIEFDGVPTDYKSTYNEQKGRTQIDFSMREGSENYDVIITIYPNRNAFVNINSSQRNSISYDGVVSELKEE</sequence>
<gene>
    <name evidence="1" type="ORF">BXY75_1173</name>
</gene>
<organism evidence="1 2">
    <name type="scientific">Ulvibacter antarcticus</name>
    <dbReference type="NCBI Taxonomy" id="442714"/>
    <lineage>
        <taxon>Bacteria</taxon>
        <taxon>Pseudomonadati</taxon>
        <taxon>Bacteroidota</taxon>
        <taxon>Flavobacteriia</taxon>
        <taxon>Flavobacteriales</taxon>
        <taxon>Flavobacteriaceae</taxon>
        <taxon>Ulvibacter</taxon>
    </lineage>
</organism>
<accession>A0A3L9YWX3</accession>
<dbReference type="InterPro" id="IPR025347">
    <property type="entry name" value="DUF4251"/>
</dbReference>
<proteinExistence type="predicted"/>
<dbReference type="Gene3D" id="2.40.128.410">
    <property type="match status" value="1"/>
</dbReference>
<dbReference type="RefSeq" id="WP_121906759.1">
    <property type="nucleotide sequence ID" value="NZ_REFC01000012.1"/>
</dbReference>
<dbReference type="OrthoDB" id="1448121at2"/>
<protein>
    <submittedName>
        <fullName evidence="1">Uncharacterized protein DUF4251</fullName>
    </submittedName>
</protein>
<comment type="caution">
    <text evidence="1">The sequence shown here is derived from an EMBL/GenBank/DDBJ whole genome shotgun (WGS) entry which is preliminary data.</text>
</comment>
<evidence type="ECO:0000313" key="1">
    <source>
        <dbReference type="EMBL" id="RMA64300.1"/>
    </source>
</evidence>
<dbReference type="PROSITE" id="PS51257">
    <property type="entry name" value="PROKAR_LIPOPROTEIN"/>
    <property type="match status" value="1"/>
</dbReference>